<proteinExistence type="predicted"/>
<comment type="caution">
    <text evidence="1">The sequence shown here is derived from an EMBL/GenBank/DDBJ whole genome shotgun (WGS) entry which is preliminary data.</text>
</comment>
<dbReference type="OrthoDB" id="426882at2759"/>
<keyword evidence="2" id="KW-1185">Reference proteome</keyword>
<dbReference type="EMBL" id="SWKV01000011">
    <property type="protein sequence ID" value="KAF3043722.1"/>
    <property type="molecule type" value="Genomic_DNA"/>
</dbReference>
<dbReference type="PANTHER" id="PTHR47256">
    <property type="entry name" value="ZN(II)2CYS6 TRANSCRIPTION FACTOR (EUROFUNG)-RELATED"/>
    <property type="match status" value="1"/>
</dbReference>
<organism evidence="1 2">
    <name type="scientific">Didymella heteroderae</name>
    <dbReference type="NCBI Taxonomy" id="1769908"/>
    <lineage>
        <taxon>Eukaryota</taxon>
        <taxon>Fungi</taxon>
        <taxon>Dikarya</taxon>
        <taxon>Ascomycota</taxon>
        <taxon>Pezizomycotina</taxon>
        <taxon>Dothideomycetes</taxon>
        <taxon>Pleosporomycetidae</taxon>
        <taxon>Pleosporales</taxon>
        <taxon>Pleosporineae</taxon>
        <taxon>Didymellaceae</taxon>
        <taxon>Didymella</taxon>
    </lineage>
</organism>
<dbReference type="PANTHER" id="PTHR47256:SF1">
    <property type="entry name" value="ZN(II)2CYS6 TRANSCRIPTION FACTOR (EUROFUNG)"/>
    <property type="match status" value="1"/>
</dbReference>
<sequence>MAFPRPAEDPDFHEEMWLRYPLAQDVVPYHYAHTITARQGLGLIMNNIIFNVRDRPKEAGSLTTSEALDLKARLDMWYDSLPPPMQAANIVFPPQLEVHLEYHSIVIELYQRSDAAIDPTYAARMLKTSNIRVETILRLYHLRHSLECYTIFTVWIMVYVGNLCLNSVAENSLPNATADEIRSSLLLCANGLKGAGRSYHFAKLAYYALSQRMSAYDLSLLRTFSGPEDGAMDELSLMRNTHSTWPVPIVKPDEDADKARQEKLAKDTHELAMR</sequence>
<accession>A0A9P4WWQ3</accession>
<dbReference type="InterPro" id="IPR053187">
    <property type="entry name" value="Notoamide_regulator"/>
</dbReference>
<dbReference type="CDD" id="cd12148">
    <property type="entry name" value="fungal_TF_MHR"/>
    <property type="match status" value="1"/>
</dbReference>
<name>A0A9P4WWQ3_9PLEO</name>
<dbReference type="Proteomes" id="UP000758155">
    <property type="component" value="Unassembled WGS sequence"/>
</dbReference>
<reference evidence="1" key="1">
    <citation type="submission" date="2019-04" db="EMBL/GenBank/DDBJ databases">
        <title>Sequencing of skin fungus with MAO and IRED activity.</title>
        <authorList>
            <person name="Marsaioli A.J."/>
            <person name="Bonatto J.M.C."/>
            <person name="Reis Junior O."/>
        </authorList>
    </citation>
    <scope>NUCLEOTIDE SEQUENCE</scope>
    <source>
        <strain evidence="1">28M1</strain>
    </source>
</reference>
<protein>
    <submittedName>
        <fullName evidence="1">Uncharacterized protein</fullName>
    </submittedName>
</protein>
<evidence type="ECO:0000313" key="1">
    <source>
        <dbReference type="EMBL" id="KAF3043722.1"/>
    </source>
</evidence>
<evidence type="ECO:0000313" key="2">
    <source>
        <dbReference type="Proteomes" id="UP000758155"/>
    </source>
</evidence>
<dbReference type="AlphaFoldDB" id="A0A9P4WWQ3"/>
<gene>
    <name evidence="1" type="ORF">E8E12_008643</name>
</gene>